<dbReference type="InterPro" id="IPR001283">
    <property type="entry name" value="CRISP-related"/>
</dbReference>
<sequence>MKLSVLRTSLELLCIIDSVRGGLRSLPVGTLEVDHPPEMVFDEESSHEHTLEWKEYDREKVLVEGRSPSHASAHSRQLGGDPLSPGISSAALRMSCNNYQRAVMITIKTDQEGHETSWSLTKKGESAPRYYGPDGGQNYLSSTSYSGAICVGVGMYEFTIKGTSLRTLTSKNCVSVASANLNMYTITDLFRDGMCCDSGRGYYDVDVQNEDGSWRSAVRGSKFFGMKNHIIDVGRTESTMTDRDKAYLIAHNKRRIEWHARYNEPYVPLKWSKGLRDLSKEYAIKLLDTCRIAPPEHATNNPYGENLARNKGAGEWGQLYSPDQIVGRFVEREEGLPWPRNSHLTNVIWRATKYVGCAEAETSYEINGETHMCRAQVCRYAKPGNCNMGAYKFDNGVNDWETPMLMDDSPCEPDCPPEGCYE</sequence>
<protein>
    <recommendedName>
        <fullName evidence="1">SCP domain-containing protein</fullName>
    </recommendedName>
</protein>
<keyword evidence="3" id="KW-1185">Reference proteome</keyword>
<comment type="caution">
    <text evidence="2">The sequence shown here is derived from an EMBL/GenBank/DDBJ whole genome shotgun (WGS) entry which is preliminary data.</text>
</comment>
<dbReference type="PANTHER" id="PTHR10334">
    <property type="entry name" value="CYSTEINE-RICH SECRETORY PROTEIN-RELATED"/>
    <property type="match status" value="1"/>
</dbReference>
<dbReference type="Pfam" id="PF00188">
    <property type="entry name" value="CAP"/>
    <property type="match status" value="1"/>
</dbReference>
<evidence type="ECO:0000313" key="2">
    <source>
        <dbReference type="EMBL" id="KAL3822103.1"/>
    </source>
</evidence>
<dbReference type="Gene3D" id="3.40.33.10">
    <property type="entry name" value="CAP"/>
    <property type="match status" value="1"/>
</dbReference>
<dbReference type="InterPro" id="IPR035940">
    <property type="entry name" value="CAP_sf"/>
</dbReference>
<accession>A0ABD3SCR5</accession>
<dbReference type="InterPro" id="IPR014044">
    <property type="entry name" value="CAP_dom"/>
</dbReference>
<dbReference type="AlphaFoldDB" id="A0ABD3SCR5"/>
<dbReference type="SUPFAM" id="SSF55797">
    <property type="entry name" value="PR-1-like"/>
    <property type="match status" value="1"/>
</dbReference>
<dbReference type="Proteomes" id="UP001530377">
    <property type="component" value="Unassembled WGS sequence"/>
</dbReference>
<feature type="domain" description="SCP" evidence="1">
    <location>
        <begin position="242"/>
        <end position="388"/>
    </location>
</feature>
<evidence type="ECO:0000313" key="3">
    <source>
        <dbReference type="Proteomes" id="UP001530377"/>
    </source>
</evidence>
<dbReference type="EMBL" id="JALLPB020000074">
    <property type="protein sequence ID" value="KAL3822103.1"/>
    <property type="molecule type" value="Genomic_DNA"/>
</dbReference>
<organism evidence="2 3">
    <name type="scientific">Cyclostephanos tholiformis</name>
    <dbReference type="NCBI Taxonomy" id="382380"/>
    <lineage>
        <taxon>Eukaryota</taxon>
        <taxon>Sar</taxon>
        <taxon>Stramenopiles</taxon>
        <taxon>Ochrophyta</taxon>
        <taxon>Bacillariophyta</taxon>
        <taxon>Coscinodiscophyceae</taxon>
        <taxon>Thalassiosirophycidae</taxon>
        <taxon>Stephanodiscales</taxon>
        <taxon>Stephanodiscaceae</taxon>
        <taxon>Cyclostephanos</taxon>
    </lineage>
</organism>
<proteinExistence type="predicted"/>
<dbReference type="SMART" id="SM00198">
    <property type="entry name" value="SCP"/>
    <property type="match status" value="1"/>
</dbReference>
<name>A0ABD3SCR5_9STRA</name>
<reference evidence="2 3" key="1">
    <citation type="submission" date="2024-10" db="EMBL/GenBank/DDBJ databases">
        <title>Updated reference genomes for cyclostephanoid diatoms.</title>
        <authorList>
            <person name="Roberts W.R."/>
            <person name="Alverson A.J."/>
        </authorList>
    </citation>
    <scope>NUCLEOTIDE SEQUENCE [LARGE SCALE GENOMIC DNA]</scope>
    <source>
        <strain evidence="2 3">AJA228-03</strain>
    </source>
</reference>
<evidence type="ECO:0000259" key="1">
    <source>
        <dbReference type="SMART" id="SM00198"/>
    </source>
</evidence>
<gene>
    <name evidence="2" type="ORF">ACHAXA_011881</name>
</gene>